<protein>
    <submittedName>
        <fullName evidence="2">Uncharacterized protein</fullName>
    </submittedName>
</protein>
<gene>
    <name evidence="2" type="ORF">CPB83DRAFT_838602</name>
</gene>
<dbReference type="EMBL" id="MU157892">
    <property type="protein sequence ID" value="KAF9524850.1"/>
    <property type="molecule type" value="Genomic_DNA"/>
</dbReference>
<accession>A0A9P6E9B4</accession>
<feature type="region of interest" description="Disordered" evidence="1">
    <location>
        <begin position="136"/>
        <end position="165"/>
    </location>
</feature>
<dbReference type="AlphaFoldDB" id="A0A9P6E9B4"/>
<evidence type="ECO:0000313" key="3">
    <source>
        <dbReference type="Proteomes" id="UP000807306"/>
    </source>
</evidence>
<comment type="caution">
    <text evidence="2">The sequence shown here is derived from an EMBL/GenBank/DDBJ whole genome shotgun (WGS) entry which is preliminary data.</text>
</comment>
<name>A0A9P6E9B4_9AGAR</name>
<evidence type="ECO:0000313" key="2">
    <source>
        <dbReference type="EMBL" id="KAF9524850.1"/>
    </source>
</evidence>
<reference evidence="2" key="1">
    <citation type="submission" date="2020-11" db="EMBL/GenBank/DDBJ databases">
        <authorList>
            <consortium name="DOE Joint Genome Institute"/>
            <person name="Ahrendt S."/>
            <person name="Riley R."/>
            <person name="Andreopoulos W."/>
            <person name="Labutti K."/>
            <person name="Pangilinan J."/>
            <person name="Ruiz-Duenas F.J."/>
            <person name="Barrasa J.M."/>
            <person name="Sanchez-Garcia M."/>
            <person name="Camarero S."/>
            <person name="Miyauchi S."/>
            <person name="Serrano A."/>
            <person name="Linde D."/>
            <person name="Babiker R."/>
            <person name="Drula E."/>
            <person name="Ayuso-Fernandez I."/>
            <person name="Pacheco R."/>
            <person name="Padilla G."/>
            <person name="Ferreira P."/>
            <person name="Barriuso J."/>
            <person name="Kellner H."/>
            <person name="Castanera R."/>
            <person name="Alfaro M."/>
            <person name="Ramirez L."/>
            <person name="Pisabarro A.G."/>
            <person name="Kuo A."/>
            <person name="Tritt A."/>
            <person name="Lipzen A."/>
            <person name="He G."/>
            <person name="Yan M."/>
            <person name="Ng V."/>
            <person name="Cullen D."/>
            <person name="Martin F."/>
            <person name="Rosso M.-N."/>
            <person name="Henrissat B."/>
            <person name="Hibbett D."/>
            <person name="Martinez A.T."/>
            <person name="Grigoriev I.V."/>
        </authorList>
    </citation>
    <scope>NUCLEOTIDE SEQUENCE</scope>
    <source>
        <strain evidence="2">CBS 506.95</strain>
    </source>
</reference>
<dbReference type="OrthoDB" id="548949at2759"/>
<organism evidence="2 3">
    <name type="scientific">Crepidotus variabilis</name>
    <dbReference type="NCBI Taxonomy" id="179855"/>
    <lineage>
        <taxon>Eukaryota</taxon>
        <taxon>Fungi</taxon>
        <taxon>Dikarya</taxon>
        <taxon>Basidiomycota</taxon>
        <taxon>Agaricomycotina</taxon>
        <taxon>Agaricomycetes</taxon>
        <taxon>Agaricomycetidae</taxon>
        <taxon>Agaricales</taxon>
        <taxon>Agaricineae</taxon>
        <taxon>Crepidotaceae</taxon>
        <taxon>Crepidotus</taxon>
    </lineage>
</organism>
<proteinExistence type="predicted"/>
<evidence type="ECO:0000256" key="1">
    <source>
        <dbReference type="SAM" id="MobiDB-lite"/>
    </source>
</evidence>
<dbReference type="Proteomes" id="UP000807306">
    <property type="component" value="Unassembled WGS sequence"/>
</dbReference>
<keyword evidence="3" id="KW-1185">Reference proteome</keyword>
<sequence length="165" mass="18372">MLMTSKLEERLLESFLDMAVPPKSSRLSHLSIPTFFDPLHPLPVVTVVGAIDQLELMTRAALAIPSGHPFIFTSTATSEDIKLWDIRSRALVYELATSNNTVNGLAWEQFANSLYAATSFLHSNVDNDYFLNHRPAKFPKQRSESNGATEDDSEDEEEHHIGGGQ</sequence>